<dbReference type="InterPro" id="IPR050469">
    <property type="entry name" value="Diguanylate_Cyclase"/>
</dbReference>
<dbReference type="SMART" id="SM00267">
    <property type="entry name" value="GGDEF"/>
    <property type="match status" value="1"/>
</dbReference>
<accession>A0A6M4MDQ0</accession>
<dbReference type="EC" id="2.7.7.65" evidence="1"/>
<keyword evidence="3" id="KW-0472">Membrane</keyword>
<dbReference type="Gene3D" id="3.30.450.20">
    <property type="entry name" value="PAS domain"/>
    <property type="match status" value="2"/>
</dbReference>
<keyword evidence="6" id="KW-1185">Reference proteome</keyword>
<evidence type="ECO:0000256" key="1">
    <source>
        <dbReference type="ARBA" id="ARBA00012528"/>
    </source>
</evidence>
<dbReference type="NCBIfam" id="TIGR00254">
    <property type="entry name" value="GGDEF"/>
    <property type="match status" value="1"/>
</dbReference>
<dbReference type="InterPro" id="IPR029787">
    <property type="entry name" value="Nucleotide_cyclase"/>
</dbReference>
<protein>
    <recommendedName>
        <fullName evidence="1">diguanylate cyclase</fullName>
        <ecNumber evidence="1">2.7.7.65</ecNumber>
    </recommendedName>
</protein>
<dbReference type="OrthoDB" id="5496380at2"/>
<dbReference type="InterPro" id="IPR043128">
    <property type="entry name" value="Rev_trsase/Diguanyl_cyclase"/>
</dbReference>
<dbReference type="PANTHER" id="PTHR45138:SF9">
    <property type="entry name" value="DIGUANYLATE CYCLASE DGCM-RELATED"/>
    <property type="match status" value="1"/>
</dbReference>
<evidence type="ECO:0000313" key="6">
    <source>
        <dbReference type="Proteomes" id="UP000219285"/>
    </source>
</evidence>
<comment type="catalytic activity">
    <reaction evidence="2">
        <text>2 GTP = 3',3'-c-di-GMP + 2 diphosphate</text>
        <dbReference type="Rhea" id="RHEA:24898"/>
        <dbReference type="ChEBI" id="CHEBI:33019"/>
        <dbReference type="ChEBI" id="CHEBI:37565"/>
        <dbReference type="ChEBI" id="CHEBI:58805"/>
        <dbReference type="EC" id="2.7.7.65"/>
    </reaction>
</comment>
<proteinExistence type="predicted"/>
<feature type="domain" description="GGDEF" evidence="4">
    <location>
        <begin position="340"/>
        <end position="472"/>
    </location>
</feature>
<keyword evidence="3" id="KW-1133">Transmembrane helix</keyword>
<dbReference type="RefSeq" id="WP_075607951.1">
    <property type="nucleotide sequence ID" value="NZ_CP052766.1"/>
</dbReference>
<dbReference type="PROSITE" id="PS50887">
    <property type="entry name" value="GGDEF"/>
    <property type="match status" value="1"/>
</dbReference>
<dbReference type="CDD" id="cd18773">
    <property type="entry name" value="PDC1_HK_sensor"/>
    <property type="match status" value="1"/>
</dbReference>
<name>A0A6M4MDQ0_9ALTE</name>
<organism evidence="5 6">
    <name type="scientific">Alteromonas pelagimontana</name>
    <dbReference type="NCBI Taxonomy" id="1858656"/>
    <lineage>
        <taxon>Bacteria</taxon>
        <taxon>Pseudomonadati</taxon>
        <taxon>Pseudomonadota</taxon>
        <taxon>Gammaproteobacteria</taxon>
        <taxon>Alteromonadales</taxon>
        <taxon>Alteromonadaceae</taxon>
        <taxon>Alteromonas/Salinimonas group</taxon>
        <taxon>Alteromonas</taxon>
    </lineage>
</organism>
<dbReference type="EMBL" id="CP052766">
    <property type="protein sequence ID" value="QJR80750.1"/>
    <property type="molecule type" value="Genomic_DNA"/>
</dbReference>
<evidence type="ECO:0000256" key="2">
    <source>
        <dbReference type="ARBA" id="ARBA00034247"/>
    </source>
</evidence>
<feature type="transmembrane region" description="Helical" evidence="3">
    <location>
        <begin position="280"/>
        <end position="303"/>
    </location>
</feature>
<evidence type="ECO:0000256" key="3">
    <source>
        <dbReference type="SAM" id="Phobius"/>
    </source>
</evidence>
<dbReference type="Proteomes" id="UP000219285">
    <property type="component" value="Chromosome"/>
</dbReference>
<reference evidence="5 6" key="2">
    <citation type="submission" date="2020-04" db="EMBL/GenBank/DDBJ databases">
        <title>Complete genome sequence of Alteromonas pelagimontana 5.12T.</title>
        <authorList>
            <person name="Sinha R.K."/>
            <person name="Krishnan K.P."/>
            <person name="Kurian J.P."/>
        </authorList>
    </citation>
    <scope>NUCLEOTIDE SEQUENCE [LARGE SCALE GENOMIC DNA]</scope>
    <source>
        <strain evidence="5 6">5.12</strain>
    </source>
</reference>
<dbReference type="GO" id="GO:0052621">
    <property type="term" value="F:diguanylate cyclase activity"/>
    <property type="evidence" value="ECO:0007669"/>
    <property type="project" value="UniProtKB-EC"/>
</dbReference>
<dbReference type="KEGG" id="apel:CA267_008145"/>
<dbReference type="Pfam" id="PF00990">
    <property type="entry name" value="GGDEF"/>
    <property type="match status" value="1"/>
</dbReference>
<dbReference type="CDD" id="cd01949">
    <property type="entry name" value="GGDEF"/>
    <property type="match status" value="1"/>
</dbReference>
<evidence type="ECO:0000313" key="5">
    <source>
        <dbReference type="EMBL" id="QJR80750.1"/>
    </source>
</evidence>
<dbReference type="Gene3D" id="3.30.70.270">
    <property type="match status" value="1"/>
</dbReference>
<keyword evidence="3" id="KW-0812">Transmembrane</keyword>
<dbReference type="SUPFAM" id="SSF55073">
    <property type="entry name" value="Nucleotide cyclase"/>
    <property type="match status" value="1"/>
</dbReference>
<gene>
    <name evidence="5" type="ORF">CA267_008145</name>
</gene>
<reference evidence="6" key="1">
    <citation type="submission" date="2014-12" db="EMBL/GenBank/DDBJ databases">
        <title>Complete genome sequence of a multi-drug resistant Klebsiella pneumoniae.</title>
        <authorList>
            <person name="Hua X."/>
            <person name="Chen Q."/>
            <person name="Li X."/>
            <person name="Feng Y."/>
            <person name="Ruan Z."/>
            <person name="Yu Y."/>
        </authorList>
    </citation>
    <scope>NUCLEOTIDE SEQUENCE [LARGE SCALE GENOMIC DNA]</scope>
    <source>
        <strain evidence="6">5.12</strain>
    </source>
</reference>
<dbReference type="PANTHER" id="PTHR45138">
    <property type="entry name" value="REGULATORY COMPONENTS OF SENSORY TRANSDUCTION SYSTEM"/>
    <property type="match status" value="1"/>
</dbReference>
<dbReference type="AlphaFoldDB" id="A0A6M4MDQ0"/>
<evidence type="ECO:0000259" key="4">
    <source>
        <dbReference type="PROSITE" id="PS50887"/>
    </source>
</evidence>
<sequence length="473" mass="53374">MNAFRTLHRSVLLLFAIVVVAIVTLVHFSVSTIVAEQSRAQQQSLSPAFSLIVEQLIKPLHTAEVLSKSPELVDLMDAETIDPQQIHSMLNRLGEDFDLAFFIASEKARMQYNSDGPDIPLIKNKVNWYFKYKALDKPAVTDIGKWENTHFYIDIKIFNDDGEFLGFFGVGKSLKSFVSVFESYKLQYGYDFLFVNDVGDIMLSSDADLMAESSDFTNLSELPWFATLPDDVKDQRNLNNRLVTINQQEYLVAEVKLNQFDWTVFLLSPLDKRKADISHAFVISVVTLLVVVFSLFMMIYHLLHYFRRDLSPEAAGRSVNRLLDQNRIEKQFDDFLAAHHSVSMVLVGIDNFASINDTYGRNTGDNVLDSIAAYLFADKRNKDVLGRWSSEEFVILLPDTGPHEAVDIAQNLRHGIATLAGPSNHPQLQLTGSFGISFTASPRPMSEVAANAEDALYQARRDGNNLVKMQLIE</sequence>
<dbReference type="InterPro" id="IPR000160">
    <property type="entry name" value="GGDEF_dom"/>
</dbReference>